<dbReference type="Proteomes" id="UP000434957">
    <property type="component" value="Unassembled WGS sequence"/>
</dbReference>
<name>A0A6A3NR34_9STRA</name>
<dbReference type="Proteomes" id="UP000429607">
    <property type="component" value="Unassembled WGS sequence"/>
</dbReference>
<evidence type="ECO:0000313" key="4">
    <source>
        <dbReference type="EMBL" id="KAE9359145.1"/>
    </source>
</evidence>
<feature type="region of interest" description="Disordered" evidence="1">
    <location>
        <begin position="94"/>
        <end position="116"/>
    </location>
</feature>
<dbReference type="EMBL" id="QXFU01000018">
    <property type="protein sequence ID" value="KAE9047967.1"/>
    <property type="molecule type" value="Genomic_DNA"/>
</dbReference>
<gene>
    <name evidence="3" type="ORF">PR001_g607</name>
    <name evidence="2" type="ORF">PR002_g720</name>
    <name evidence="4" type="ORF">PR003_g900</name>
</gene>
<evidence type="ECO:0000313" key="7">
    <source>
        <dbReference type="Proteomes" id="UP000435112"/>
    </source>
</evidence>
<feature type="compositionally biased region" description="Basic and acidic residues" evidence="1">
    <location>
        <begin position="94"/>
        <end position="104"/>
    </location>
</feature>
<comment type="caution">
    <text evidence="2">The sequence shown here is derived from an EMBL/GenBank/DDBJ whole genome shotgun (WGS) entry which is preliminary data.</text>
</comment>
<evidence type="ECO:0000313" key="3">
    <source>
        <dbReference type="EMBL" id="KAE9052332.1"/>
    </source>
</evidence>
<proteinExistence type="predicted"/>
<dbReference type="EMBL" id="QXFV01000015">
    <property type="protein sequence ID" value="KAE9052332.1"/>
    <property type="molecule type" value="Genomic_DNA"/>
</dbReference>
<evidence type="ECO:0000313" key="6">
    <source>
        <dbReference type="Proteomes" id="UP000434957"/>
    </source>
</evidence>
<dbReference type="OrthoDB" id="118568at2759"/>
<dbReference type="EMBL" id="QXFT01000022">
    <property type="protein sequence ID" value="KAE9359145.1"/>
    <property type="molecule type" value="Genomic_DNA"/>
</dbReference>
<evidence type="ECO:0000313" key="2">
    <source>
        <dbReference type="EMBL" id="KAE9047967.1"/>
    </source>
</evidence>
<accession>A0A6A3NR34</accession>
<evidence type="ECO:0000256" key="1">
    <source>
        <dbReference type="SAM" id="MobiDB-lite"/>
    </source>
</evidence>
<dbReference type="Proteomes" id="UP000435112">
    <property type="component" value="Unassembled WGS sequence"/>
</dbReference>
<keyword evidence="6" id="KW-1185">Reference proteome</keyword>
<reference evidence="5 7" key="1">
    <citation type="submission" date="2018-09" db="EMBL/GenBank/DDBJ databases">
        <title>Genomic investigation of the strawberry pathogen Phytophthora fragariae indicates pathogenicity is determined by transcriptional variation in three key races.</title>
        <authorList>
            <person name="Adams T.M."/>
            <person name="Armitage A.D."/>
            <person name="Sobczyk M.K."/>
            <person name="Bates H.J."/>
            <person name="Dunwell J.M."/>
            <person name="Nellist C.F."/>
            <person name="Harrison R.J."/>
        </authorList>
    </citation>
    <scope>NUCLEOTIDE SEQUENCE [LARGE SCALE GENOMIC DNA]</scope>
    <source>
        <strain evidence="3 5">SCRP249</strain>
        <strain evidence="2 7">SCRP324</strain>
        <strain evidence="4 6">SCRP333</strain>
    </source>
</reference>
<dbReference type="AlphaFoldDB" id="A0A6A3NR34"/>
<evidence type="ECO:0000313" key="5">
    <source>
        <dbReference type="Proteomes" id="UP000429607"/>
    </source>
</evidence>
<organism evidence="2 7">
    <name type="scientific">Phytophthora rubi</name>
    <dbReference type="NCBI Taxonomy" id="129364"/>
    <lineage>
        <taxon>Eukaryota</taxon>
        <taxon>Sar</taxon>
        <taxon>Stramenopiles</taxon>
        <taxon>Oomycota</taxon>
        <taxon>Peronosporomycetes</taxon>
        <taxon>Peronosporales</taxon>
        <taxon>Peronosporaceae</taxon>
        <taxon>Phytophthora</taxon>
    </lineage>
</organism>
<sequence>MAGALKKQRSNAKQLVALMELFVADVLKLNLRTADYRDLILALGKKAEEAVLAFLNAREIKSRGSTATRKHVHDMCKKGEPNDKIARYLQLRRASDIQDPDRQGPLESLENALSTT</sequence>
<protein>
    <submittedName>
        <fullName evidence="2">Uncharacterized protein</fullName>
    </submittedName>
</protein>